<reference evidence="5" key="1">
    <citation type="submission" date="2015-10" db="EMBL/GenBank/DDBJ databases">
        <authorList>
            <person name="Regsiter A."/>
            <person name="william w."/>
        </authorList>
    </citation>
    <scope>NUCLEOTIDE SEQUENCE</scope>
    <source>
        <strain evidence="5">Montdore</strain>
    </source>
</reference>
<dbReference type="EC" id="3.5.1.9" evidence="3"/>
<dbReference type="EMBL" id="LN890965">
    <property type="protein sequence ID" value="CUS13945.1"/>
    <property type="molecule type" value="Genomic_DNA"/>
</dbReference>
<evidence type="ECO:0000256" key="1">
    <source>
        <dbReference type="ARBA" id="ARBA00022801"/>
    </source>
</evidence>
<dbReference type="GO" id="GO:0004061">
    <property type="term" value="F:arylformamidase activity"/>
    <property type="evidence" value="ECO:0007669"/>
    <property type="project" value="UniProtKB-UniRule"/>
</dbReference>
<gene>
    <name evidence="5" type="ORF">GSTUAT00001982001</name>
</gene>
<dbReference type="GO" id="GO:0034354">
    <property type="term" value="P:'de novo' NAD+ biosynthetic process from L-tryptophan"/>
    <property type="evidence" value="ECO:0007669"/>
    <property type="project" value="UniProtKB-UniRule"/>
</dbReference>
<keyword evidence="6" id="KW-1185">Reference proteome</keyword>
<dbReference type="UniPathway" id="UPA00333">
    <property type="reaction ID" value="UER00454"/>
</dbReference>
<evidence type="ECO:0000313" key="5">
    <source>
        <dbReference type="EMBL" id="CUS13945.1"/>
    </source>
</evidence>
<dbReference type="GO" id="GO:0019441">
    <property type="term" value="P:L-tryptophan catabolic process to kynurenine"/>
    <property type="evidence" value="ECO:0007669"/>
    <property type="project" value="UniProtKB-UniRule"/>
</dbReference>
<dbReference type="Gene3D" id="3.40.50.1820">
    <property type="entry name" value="alpha/beta hydrolase"/>
    <property type="match status" value="1"/>
</dbReference>
<dbReference type="PANTHER" id="PTHR48081:SF33">
    <property type="entry name" value="KYNURENINE FORMAMIDASE"/>
    <property type="match status" value="1"/>
</dbReference>
<feature type="active site" description="Nucleophile" evidence="3">
    <location>
        <position position="123"/>
    </location>
</feature>
<dbReference type="HAMAP" id="MF_03014">
    <property type="entry name" value="KFase"/>
    <property type="match status" value="1"/>
</dbReference>
<dbReference type="InterPro" id="IPR050300">
    <property type="entry name" value="GDXG_lipolytic_enzyme"/>
</dbReference>
<proteinExistence type="inferred from homology"/>
<keyword evidence="1 3" id="KW-0378">Hydrolase</keyword>
<comment type="domain">
    <text evidence="3">The main chain amide nitrogen atoms of the second glycine and its adjacent residue in the HGGXW motif define the oxyanion hole, and stabilize the oxyanion that forms during the nucleophilic attack by the catalytic serine during substrate cleavage.</text>
</comment>
<dbReference type="SUPFAM" id="SSF53474">
    <property type="entry name" value="alpha/beta-Hydrolases"/>
    <property type="match status" value="1"/>
</dbReference>
<feature type="short sequence motif" description="HGGXW" evidence="3">
    <location>
        <begin position="40"/>
        <end position="44"/>
    </location>
</feature>
<dbReference type="PANTHER" id="PTHR48081">
    <property type="entry name" value="AB HYDROLASE SUPERFAMILY PROTEIN C4A8.06C"/>
    <property type="match status" value="1"/>
</dbReference>
<dbReference type="InterPro" id="IPR027519">
    <property type="entry name" value="KFase_ver/fungi-typ"/>
</dbReference>
<feature type="domain" description="BD-FAE-like" evidence="4">
    <location>
        <begin position="23"/>
        <end position="129"/>
    </location>
</feature>
<comment type="catalytic activity">
    <reaction evidence="3">
        <text>N-formyl-L-kynurenine + H2O = L-kynurenine + formate + H(+)</text>
        <dbReference type="Rhea" id="RHEA:13009"/>
        <dbReference type="ChEBI" id="CHEBI:15377"/>
        <dbReference type="ChEBI" id="CHEBI:15378"/>
        <dbReference type="ChEBI" id="CHEBI:15740"/>
        <dbReference type="ChEBI" id="CHEBI:57959"/>
        <dbReference type="ChEBI" id="CHEBI:58629"/>
        <dbReference type="EC" id="3.5.1.9"/>
    </reaction>
</comment>
<keyword evidence="2 3" id="KW-0823">Tryptophan catabolism</keyword>
<comment type="similarity">
    <text evidence="3">Belongs to the kynurenine formamidase family.</text>
</comment>
<feature type="active site" evidence="3">
    <location>
        <position position="235"/>
    </location>
</feature>
<name>A0A292Q4R3_9PEZI</name>
<dbReference type="Proteomes" id="UP001412239">
    <property type="component" value="Unassembled WGS sequence"/>
</dbReference>
<organism evidence="5 6">
    <name type="scientific">Tuber aestivum</name>
    <name type="common">summer truffle</name>
    <dbReference type="NCBI Taxonomy" id="59557"/>
    <lineage>
        <taxon>Eukaryota</taxon>
        <taxon>Fungi</taxon>
        <taxon>Dikarya</taxon>
        <taxon>Ascomycota</taxon>
        <taxon>Pezizomycotina</taxon>
        <taxon>Pezizomycetes</taxon>
        <taxon>Pezizales</taxon>
        <taxon>Tuberaceae</taxon>
        <taxon>Tuber</taxon>
    </lineage>
</organism>
<dbReference type="InterPro" id="IPR029058">
    <property type="entry name" value="AB_hydrolase_fold"/>
</dbReference>
<evidence type="ECO:0000313" key="6">
    <source>
        <dbReference type="Proteomes" id="UP001412239"/>
    </source>
</evidence>
<protein>
    <recommendedName>
        <fullName evidence="3">Kynurenine formamidase</fullName>
        <shortName evidence="3">KFA</shortName>
        <shortName evidence="3">KFase</shortName>
        <ecNumber evidence="3">3.5.1.9</ecNumber>
    </recommendedName>
    <alternativeName>
        <fullName evidence="3">Arylformamidase</fullName>
    </alternativeName>
    <alternativeName>
        <fullName evidence="3">N-formylkynurenine formamidase</fullName>
        <shortName evidence="3">FKF</shortName>
    </alternativeName>
</protein>
<sequence>MTATFNTPQEMPYGPAHPLQVLDLYRQCSDPDAYWVTFIHGGAWSDPEMTKSGGHPLIRSLLPKYPRLNAASINYRLSPHPRYPSNGNAAKHPDHIDDVRLALSFLQERYSMRREKTVLVGHSAGAYMAFQVDAGCGAAAAVVVGIGGVYHLGRLVEEYADYEGFVERAFGGGWRQVDAEGLAEVEDGGKGGGRVVLVHSSQDELLSFGQSRYWAGVLRGRGRVVKEVYGAMGNHNEAPKGTELVGVVEAELEELEMESAKGN</sequence>
<dbReference type="AlphaFoldDB" id="A0A292Q4R3"/>
<feature type="active site" evidence="3">
    <location>
        <position position="203"/>
    </location>
</feature>
<evidence type="ECO:0000256" key="2">
    <source>
        <dbReference type="ARBA" id="ARBA00023079"/>
    </source>
</evidence>
<dbReference type="Pfam" id="PF20434">
    <property type="entry name" value="BD-FAE"/>
    <property type="match status" value="1"/>
</dbReference>
<accession>A0A292Q4R3</accession>
<comment type="subunit">
    <text evidence="3">Homodimer.</text>
</comment>
<evidence type="ECO:0000256" key="3">
    <source>
        <dbReference type="HAMAP-Rule" id="MF_03014"/>
    </source>
</evidence>
<comment type="pathway">
    <text evidence="3">Amino-acid degradation; L-tryptophan degradation via kynurenine pathway; L-kynurenine from L-tryptophan: step 2/2.</text>
</comment>
<dbReference type="InterPro" id="IPR049492">
    <property type="entry name" value="BD-FAE-like_dom"/>
</dbReference>
<evidence type="ECO:0000259" key="4">
    <source>
        <dbReference type="Pfam" id="PF20434"/>
    </source>
</evidence>
<comment type="function">
    <text evidence="3">Catalyzes the hydrolysis of N-formyl-L-kynurenine to L-kynurenine, the second step in the kynurenine pathway of tryptophan degradation. Kynurenine may be further oxidized to nicotinic acid, NAD(H) and NADP(H). Required for elimination of toxic metabolites.</text>
</comment>